<dbReference type="InterPro" id="IPR019734">
    <property type="entry name" value="TPR_rpt"/>
</dbReference>
<dbReference type="EMBL" id="CABFVA020000077">
    <property type="protein sequence ID" value="VVM06929.1"/>
    <property type="molecule type" value="Genomic_DNA"/>
</dbReference>
<dbReference type="InterPro" id="IPR011990">
    <property type="entry name" value="TPR-like_helical_dom_sf"/>
</dbReference>
<dbReference type="SUPFAM" id="SSF50494">
    <property type="entry name" value="Trypsin-like serine proteases"/>
    <property type="match status" value="1"/>
</dbReference>
<dbReference type="PROSITE" id="PS50005">
    <property type="entry name" value="TPR"/>
    <property type="match status" value="5"/>
</dbReference>
<dbReference type="Pfam" id="PF13432">
    <property type="entry name" value="TPR_16"/>
    <property type="match status" value="2"/>
</dbReference>
<feature type="repeat" description="TPR" evidence="1">
    <location>
        <begin position="482"/>
        <end position="515"/>
    </location>
</feature>
<feature type="repeat" description="TPR" evidence="1">
    <location>
        <begin position="380"/>
        <end position="413"/>
    </location>
</feature>
<feature type="repeat" description="TPR" evidence="1">
    <location>
        <begin position="346"/>
        <end position="379"/>
    </location>
</feature>
<gene>
    <name evidence="2" type="primary">yrrB</name>
    <name evidence="2" type="ORF">MAMT_01458</name>
</gene>
<sequence length="599" mass="65305">MTNLRTHGCGGNARRIALVLLAAGIAGWAALARVHAGPEAWESRLVDLRVVTKSGGGRTLRGIVVSADGRLLTVTSGLEDASRIDAKRWNFRPVRCTGWLGSDPRTGLVLLQVEGADLSAVRIVAADNLPPEGGETFTVPRPSPEEPKQEAAFLRLSGPGVPSGNGDLLWLGGKVEEILPGSPVFNERDQFVGLVTLVDADNHRLCVARVSAPLELLDRVDLAAEAAAMRQSLEKVAARGQDPAVTSSPAWRDLQAAVGPKEAEVAADRLVQAAPRSPSAWTAAAFSYWQARALEKAEFAAKKVVAFFPQDPSAVLLLGEIEAARGRYGPAIDAILEAKERGASTAEVSLLLGKCFFAEGQWEKACDEFRAYLRFRPRHTSAWLALGQTLLRAQSWDEAVKAYTRAARLNPQSVRAWAGLAESCRQAKRWEDAASAYTELTLLEPKNSGAWFNLGLALLHSDQPSFARASFLRVVQLDPKDREGWFNLAVLSQRARDARMAIQAYRKAIEVDPAFGAAWFNLGVVYREIRRYEDASLAWKRAEAFLPGDVRPIANLALLEDALHRPSERDLELQKLDQVDAGLAQQIRSQIALGARQTR</sequence>
<evidence type="ECO:0000313" key="2">
    <source>
        <dbReference type="EMBL" id="VVM06929.1"/>
    </source>
</evidence>
<dbReference type="PANTHER" id="PTHR12558">
    <property type="entry name" value="CELL DIVISION CYCLE 16,23,27"/>
    <property type="match status" value="1"/>
</dbReference>
<proteinExistence type="predicted"/>
<keyword evidence="3" id="KW-1185">Reference proteome</keyword>
<dbReference type="AlphaFoldDB" id="A0A5E6MCI8"/>
<feature type="repeat" description="TPR" evidence="1">
    <location>
        <begin position="448"/>
        <end position="481"/>
    </location>
</feature>
<evidence type="ECO:0000256" key="1">
    <source>
        <dbReference type="PROSITE-ProRule" id="PRU00339"/>
    </source>
</evidence>
<dbReference type="SUPFAM" id="SSF48452">
    <property type="entry name" value="TPR-like"/>
    <property type="match status" value="2"/>
</dbReference>
<dbReference type="OrthoDB" id="176124at2"/>
<feature type="repeat" description="TPR" evidence="1">
    <location>
        <begin position="516"/>
        <end position="549"/>
    </location>
</feature>
<dbReference type="PROSITE" id="PS50293">
    <property type="entry name" value="TPR_REGION"/>
    <property type="match status" value="1"/>
</dbReference>
<reference evidence="2 3" key="1">
    <citation type="submission" date="2019-09" db="EMBL/GenBank/DDBJ databases">
        <authorList>
            <person name="Cremers G."/>
        </authorList>
    </citation>
    <scope>NUCLEOTIDE SEQUENCE [LARGE SCALE GENOMIC DNA]</scope>
    <source>
        <strain evidence="2">4A</strain>
    </source>
</reference>
<evidence type="ECO:0000313" key="3">
    <source>
        <dbReference type="Proteomes" id="UP000334923"/>
    </source>
</evidence>
<dbReference type="PANTHER" id="PTHR12558:SF13">
    <property type="entry name" value="CELL DIVISION CYCLE PROTEIN 27 HOMOLOG"/>
    <property type="match status" value="1"/>
</dbReference>
<name>A0A5E6MCI8_9BACT</name>
<dbReference type="SMART" id="SM00028">
    <property type="entry name" value="TPR"/>
    <property type="match status" value="8"/>
</dbReference>
<keyword evidence="1" id="KW-0802">TPR repeat</keyword>
<dbReference type="Proteomes" id="UP000334923">
    <property type="component" value="Unassembled WGS sequence"/>
</dbReference>
<dbReference type="Pfam" id="PF13431">
    <property type="entry name" value="TPR_17"/>
    <property type="match status" value="1"/>
</dbReference>
<protein>
    <submittedName>
        <fullName evidence="2">TPR repeat-containing protein YrrB</fullName>
    </submittedName>
</protein>
<dbReference type="RefSeq" id="WP_142660299.1">
    <property type="nucleotide sequence ID" value="NZ_CABFVA020000077.1"/>
</dbReference>
<organism evidence="2 3">
    <name type="scientific">Methylacidimicrobium tartarophylax</name>
    <dbReference type="NCBI Taxonomy" id="1041768"/>
    <lineage>
        <taxon>Bacteria</taxon>
        <taxon>Pseudomonadati</taxon>
        <taxon>Verrucomicrobiota</taxon>
        <taxon>Methylacidimicrobium</taxon>
    </lineage>
</organism>
<accession>A0A5E6MCI8</accession>
<dbReference type="InterPro" id="IPR009003">
    <property type="entry name" value="Peptidase_S1_PA"/>
</dbReference>
<dbReference type="Gene3D" id="1.25.40.10">
    <property type="entry name" value="Tetratricopeptide repeat domain"/>
    <property type="match status" value="2"/>
</dbReference>